<dbReference type="Pfam" id="PF04073">
    <property type="entry name" value="tRNA_edit"/>
    <property type="match status" value="1"/>
</dbReference>
<dbReference type="AlphaFoldDB" id="C6Q2M0"/>
<comment type="caution">
    <text evidence="2">The sequence shown here is derived from an EMBL/GenBank/DDBJ whole genome shotgun (WGS) entry which is preliminary data.</text>
</comment>
<protein>
    <submittedName>
        <fullName evidence="2">YbaK/prolyl-tRNA synthetase</fullName>
    </submittedName>
</protein>
<dbReference type="InterPro" id="IPR036754">
    <property type="entry name" value="YbaK/aa-tRNA-synt-asso_dom_sf"/>
</dbReference>
<dbReference type="Gene3D" id="3.90.960.10">
    <property type="entry name" value="YbaK/aminoacyl-tRNA synthetase-associated domain"/>
    <property type="match status" value="1"/>
</dbReference>
<gene>
    <name evidence="2" type="ORF">CcarbDRAFT_5288</name>
</gene>
<proteinExistence type="predicted"/>
<dbReference type="InterPro" id="IPR007214">
    <property type="entry name" value="YbaK/aa-tRNA-synth-assoc-dom"/>
</dbReference>
<dbReference type="eggNOG" id="COG2606">
    <property type="taxonomic scope" value="Bacteria"/>
</dbReference>
<dbReference type="GO" id="GO:0004812">
    <property type="term" value="F:aminoacyl-tRNA ligase activity"/>
    <property type="evidence" value="ECO:0007669"/>
    <property type="project" value="UniProtKB-KW"/>
</dbReference>
<dbReference type="PATRIC" id="fig|536227.13.peg.2152"/>
<dbReference type="Proteomes" id="UP000004198">
    <property type="component" value="Unassembled WGS sequence"/>
</dbReference>
<dbReference type="STRING" id="536227.Ccar_10290"/>
<keyword evidence="2" id="KW-0030">Aminoacyl-tRNA synthetase</keyword>
<keyword evidence="3" id="KW-1185">Reference proteome</keyword>
<dbReference type="PANTHER" id="PTHR30411:SF1">
    <property type="entry name" value="CYTOPLASMIC PROTEIN"/>
    <property type="match status" value="1"/>
</dbReference>
<organism evidence="2 3">
    <name type="scientific">Clostridium carboxidivorans P7</name>
    <dbReference type="NCBI Taxonomy" id="536227"/>
    <lineage>
        <taxon>Bacteria</taxon>
        <taxon>Bacillati</taxon>
        <taxon>Bacillota</taxon>
        <taxon>Clostridia</taxon>
        <taxon>Eubacteriales</taxon>
        <taxon>Clostridiaceae</taxon>
        <taxon>Clostridium</taxon>
    </lineage>
</organism>
<reference evidence="2 3" key="1">
    <citation type="submission" date="2009-06" db="EMBL/GenBank/DDBJ databases">
        <title>The draft genome of Clostridium carboxidivorans P7.</title>
        <authorList>
            <consortium name="US DOE Joint Genome Institute (JGI-PGF)"/>
            <person name="Lucas S."/>
            <person name="Copeland A."/>
            <person name="Lapidus A."/>
            <person name="Glavina del Rio T."/>
            <person name="Tice H."/>
            <person name="Bruce D."/>
            <person name="Goodwin L."/>
            <person name="Pitluck S."/>
            <person name="Larimer F."/>
            <person name="Land M.L."/>
            <person name="Hauser L."/>
            <person name="Hemme C.L."/>
        </authorList>
    </citation>
    <scope>NUCLEOTIDE SEQUENCE [LARGE SCALE GENOMIC DNA]</scope>
    <source>
        <strain evidence="2 3">P7</strain>
    </source>
</reference>
<dbReference type="SUPFAM" id="SSF55826">
    <property type="entry name" value="YbaK/ProRS associated domain"/>
    <property type="match status" value="1"/>
</dbReference>
<dbReference type="GO" id="GO:0002161">
    <property type="term" value="F:aminoacyl-tRNA deacylase activity"/>
    <property type="evidence" value="ECO:0007669"/>
    <property type="project" value="InterPro"/>
</dbReference>
<dbReference type="CDD" id="cd04332">
    <property type="entry name" value="YbaK_like"/>
    <property type="match status" value="1"/>
</dbReference>
<accession>C6Q2M0</accession>
<dbReference type="EMBL" id="ACVI01000187">
    <property type="protein sequence ID" value="EET84259.1"/>
    <property type="molecule type" value="Genomic_DNA"/>
</dbReference>
<dbReference type="KEGG" id="cck:Ccar_10290"/>
<evidence type="ECO:0000313" key="3">
    <source>
        <dbReference type="Proteomes" id="UP000004198"/>
    </source>
</evidence>
<name>C6Q2M0_9CLOT</name>
<dbReference type="OrthoDB" id="9798760at2"/>
<evidence type="ECO:0000313" key="2">
    <source>
        <dbReference type="EMBL" id="EET84259.1"/>
    </source>
</evidence>
<dbReference type="PANTHER" id="PTHR30411">
    <property type="entry name" value="CYTOPLASMIC PROTEIN"/>
    <property type="match status" value="1"/>
</dbReference>
<keyword evidence="2" id="KW-0436">Ligase</keyword>
<evidence type="ECO:0000259" key="1">
    <source>
        <dbReference type="Pfam" id="PF04073"/>
    </source>
</evidence>
<feature type="domain" description="YbaK/aminoacyl-tRNA synthetase-associated" evidence="1">
    <location>
        <begin position="15"/>
        <end position="130"/>
    </location>
</feature>
<sequence length="143" mass="15623">MIENSIDAEQYTYENTCHTVEEAASAAHVSPNDIVKSICLIDNDGNLIVAIVRGKDRVSTSRVAKALNIEIPQIATPEEVLDKTGYICGGVPSFGYEAIFLIDPKVMENELIYTGGGSPYSLTKISTKVLHQINKGQIVRVRK</sequence>